<feature type="transmembrane region" description="Helical" evidence="2">
    <location>
        <begin position="157"/>
        <end position="178"/>
    </location>
</feature>
<feature type="transmembrane region" description="Helical" evidence="2">
    <location>
        <begin position="254"/>
        <end position="276"/>
    </location>
</feature>
<feature type="coiled-coil region" evidence="1">
    <location>
        <begin position="91"/>
        <end position="118"/>
    </location>
</feature>
<gene>
    <name evidence="3" type="ORF">ACOF00016_LOCUS16027</name>
</gene>
<dbReference type="AlphaFoldDB" id="A0A7S3LDT8"/>
<name>A0A7S3LDT8_9STRA</name>
<keyword evidence="2" id="KW-0472">Membrane</keyword>
<keyword evidence="1" id="KW-0175">Coiled coil</keyword>
<evidence type="ECO:0000256" key="1">
    <source>
        <dbReference type="SAM" id="Coils"/>
    </source>
</evidence>
<keyword evidence="2" id="KW-0812">Transmembrane</keyword>
<evidence type="ECO:0000256" key="2">
    <source>
        <dbReference type="SAM" id="Phobius"/>
    </source>
</evidence>
<evidence type="ECO:0000313" key="3">
    <source>
        <dbReference type="EMBL" id="CAE0419172.1"/>
    </source>
</evidence>
<sequence>MDDPNIDIDERAIEFLGWCRDTQDAQVKWLMQDLNEGLDEIIKAGRARIDDHQINPKIRVEQVCDLLKRRYKNNKRKLFDFDPNDSDEKQNELKKKLKDEHQKAVEDLNERHKQIEDGFLQLLLVQKKALIDMSPQARMIRVMMRHEDTLMVTRMNWFYALNAFLWVALGQLYIALVTDAEGTFLLEIKIVIVVTASVGVLTPFCTIHTVNSTQRAVKRLTKYFKTEHFIIGAYDSTSVKGWFDLNSWYFSPRIASPVIFAAAWWVVLVVAVVNFTGRVLDK</sequence>
<accession>A0A7S3LDT8</accession>
<keyword evidence="2" id="KW-1133">Transmembrane helix</keyword>
<proteinExistence type="predicted"/>
<dbReference type="EMBL" id="HBIM01021507">
    <property type="protein sequence ID" value="CAE0419172.1"/>
    <property type="molecule type" value="Transcribed_RNA"/>
</dbReference>
<reference evidence="3" key="1">
    <citation type="submission" date="2021-01" db="EMBL/GenBank/DDBJ databases">
        <authorList>
            <person name="Corre E."/>
            <person name="Pelletier E."/>
            <person name="Niang G."/>
            <person name="Scheremetjew M."/>
            <person name="Finn R."/>
            <person name="Kale V."/>
            <person name="Holt S."/>
            <person name="Cochrane G."/>
            <person name="Meng A."/>
            <person name="Brown T."/>
            <person name="Cohen L."/>
        </authorList>
    </citation>
    <scope>NUCLEOTIDE SEQUENCE</scope>
    <source>
        <strain evidence="3">CCMP127</strain>
    </source>
</reference>
<protein>
    <submittedName>
        <fullName evidence="3">Uncharacterized protein</fullName>
    </submittedName>
</protein>
<feature type="transmembrane region" description="Helical" evidence="2">
    <location>
        <begin position="190"/>
        <end position="210"/>
    </location>
</feature>
<organism evidence="3">
    <name type="scientific">Amphora coffeiformis</name>
    <dbReference type="NCBI Taxonomy" id="265554"/>
    <lineage>
        <taxon>Eukaryota</taxon>
        <taxon>Sar</taxon>
        <taxon>Stramenopiles</taxon>
        <taxon>Ochrophyta</taxon>
        <taxon>Bacillariophyta</taxon>
        <taxon>Bacillariophyceae</taxon>
        <taxon>Bacillariophycidae</taxon>
        <taxon>Thalassiophysales</taxon>
        <taxon>Catenulaceae</taxon>
        <taxon>Amphora</taxon>
    </lineage>
</organism>